<dbReference type="Gene3D" id="3.40.50.12580">
    <property type="match status" value="1"/>
</dbReference>
<evidence type="ECO:0000313" key="1">
    <source>
        <dbReference type="EMBL" id="OGG71984.1"/>
    </source>
</evidence>
<dbReference type="SUPFAM" id="SSF53756">
    <property type="entry name" value="UDP-Glycosyltransferase/glycogen phosphorylase"/>
    <property type="match status" value="1"/>
</dbReference>
<accession>A0A1F6EE97</accession>
<organism evidence="1 2">
    <name type="scientific">Candidatus Kaiserbacteria bacterium RIFCSPLOWO2_01_FULL_51_21</name>
    <dbReference type="NCBI Taxonomy" id="1798508"/>
    <lineage>
        <taxon>Bacteria</taxon>
        <taxon>Candidatus Kaiseribacteriota</taxon>
    </lineage>
</organism>
<evidence type="ECO:0000313" key="2">
    <source>
        <dbReference type="Proteomes" id="UP000179115"/>
    </source>
</evidence>
<dbReference type="Proteomes" id="UP000179115">
    <property type="component" value="Unassembled WGS sequence"/>
</dbReference>
<dbReference type="InterPro" id="IPR043148">
    <property type="entry name" value="TagF_C"/>
</dbReference>
<reference evidence="1 2" key="1">
    <citation type="journal article" date="2016" name="Nat. Commun.">
        <title>Thousands of microbial genomes shed light on interconnected biogeochemical processes in an aquifer system.</title>
        <authorList>
            <person name="Anantharaman K."/>
            <person name="Brown C.T."/>
            <person name="Hug L.A."/>
            <person name="Sharon I."/>
            <person name="Castelle C.J."/>
            <person name="Probst A.J."/>
            <person name="Thomas B.C."/>
            <person name="Singh A."/>
            <person name="Wilkins M.J."/>
            <person name="Karaoz U."/>
            <person name="Brodie E.L."/>
            <person name="Williams K.H."/>
            <person name="Hubbard S.S."/>
            <person name="Banfield J.F."/>
        </authorList>
    </citation>
    <scope>NUCLEOTIDE SEQUENCE [LARGE SCALE GENOMIC DNA]</scope>
</reference>
<dbReference type="AlphaFoldDB" id="A0A1F6EE97"/>
<gene>
    <name evidence="1" type="ORF">A3A35_01170</name>
</gene>
<comment type="caution">
    <text evidence="1">The sequence shown here is derived from an EMBL/GenBank/DDBJ whole genome shotgun (WGS) entry which is preliminary data.</text>
</comment>
<proteinExistence type="predicted"/>
<protein>
    <submittedName>
        <fullName evidence="1">Uncharacterized protein</fullName>
    </submittedName>
</protein>
<name>A0A1F6EE97_9BACT</name>
<dbReference type="InterPro" id="IPR007554">
    <property type="entry name" value="Glycerophosphate_synth"/>
</dbReference>
<sequence length="475" mass="54750">MEVTQKDTKTIFMSISAPQIMRSMLMLPESVLKRLVDTGARVVLLVPELAYAKMREDFESERVTIEPIVVELRIKKFSKKLYNFLATYLIFTEGARLFAWHGIRLDKPVAGGKKGRLLYPVKLLLAHTLGRWRWFKCALMPRLGLLVYRERPHQALFEKYCPDLVFLPDALSVQDVSILREAKRQGIKTIGIPGSWDHLPKRYEPFHVDELLVWAEPFKREAIELQDYAEREVAIVGIPQYDLFAKKEFLLTREAFFKEFGLDPARKVVALFSCGSYMPDDGDVADILLKEMQGGGEFSGAQLFIRPYPAIPEEHAKFDRFEKQPDVYIDWVEPQRIFPHRGNRWYPSINGLVHLMNLLYYADVIISTYSSVNVEASAFLKPIININFDGYQKRPFSQSIKRFKHLSHYKHVLETGGVRNVNSKEELLAAIGEFLKHPDANRENVLALQKKLCSKLDGRASERIVGHILRAINEI</sequence>
<dbReference type="EMBL" id="MFLV01000004">
    <property type="protein sequence ID" value="OGG71984.1"/>
    <property type="molecule type" value="Genomic_DNA"/>
</dbReference>
<dbReference type="Pfam" id="PF04464">
    <property type="entry name" value="Glyphos_transf"/>
    <property type="match status" value="1"/>
</dbReference>
<dbReference type="GO" id="GO:0047355">
    <property type="term" value="F:CDP-glycerol glycerophosphotransferase activity"/>
    <property type="evidence" value="ECO:0007669"/>
    <property type="project" value="InterPro"/>
</dbReference>
<dbReference type="GO" id="GO:0016020">
    <property type="term" value="C:membrane"/>
    <property type="evidence" value="ECO:0007669"/>
    <property type="project" value="InterPro"/>
</dbReference>
<dbReference type="STRING" id="1798508.A3A35_01170"/>